<dbReference type="EMBL" id="JACHZG010000001">
    <property type="protein sequence ID" value="MBB3325067.1"/>
    <property type="molecule type" value="Genomic_DNA"/>
</dbReference>
<accession>A0A7W5JST5</accession>
<sequence>MTLPIEGRVRVVVDVDTVFTDDDQARFLFALLAQDQVETFKYSDQGPPPEQPRRSVEPLRLSVTPGWLTFAPAREPTWDDQGRVTYTTGGDSWHASNVMGGGDFLEWGAFLATERLGDRAPDGQQIRSDLTTLLAVSAAKAHLFVTNRPVLLEPNLPRSAYSCTAADVEDSLATISLWLRAKGVYIVLAEGRGKALVERHTFYMIALRNLLHESWRWGHGCTASGDPVLHDLSISLHRRLVTALKARDRIRTAGFFMAQAASRDEVLECVDVIALNVMAAFDVVARAANRVLRVVPKDKNASWLYPNWSDNLPRPGLGSIIDRHREVVLLISRLRNTIHEKAMHLGTIHQPQEGDADYYVVLPADQSEDLRASFETLGGLEAWGIRELGPERLWAEPFRLSEQMLRYGIYALDALLADIPIEHLAVGTALETGPPVDDWVWSATARRNVAWQVALREHEPADRSC</sequence>
<reference evidence="1 2" key="1">
    <citation type="submission" date="2020-08" db="EMBL/GenBank/DDBJ databases">
        <title>Sequencing the genomes of 1000 actinobacteria strains.</title>
        <authorList>
            <person name="Klenk H.-P."/>
        </authorList>
    </citation>
    <scope>NUCLEOTIDE SEQUENCE [LARGE SCALE GENOMIC DNA]</scope>
    <source>
        <strain evidence="1 2">DSM 11053</strain>
    </source>
</reference>
<proteinExistence type="predicted"/>
<evidence type="ECO:0000313" key="1">
    <source>
        <dbReference type="EMBL" id="MBB3325067.1"/>
    </source>
</evidence>
<keyword evidence="2" id="KW-1185">Reference proteome</keyword>
<gene>
    <name evidence="1" type="ORF">FHX39_000011</name>
</gene>
<protein>
    <submittedName>
        <fullName evidence="1">Uncharacterized protein</fullName>
    </submittedName>
</protein>
<organism evidence="1 2">
    <name type="scientific">Microlunatus antarcticus</name>
    <dbReference type="NCBI Taxonomy" id="53388"/>
    <lineage>
        <taxon>Bacteria</taxon>
        <taxon>Bacillati</taxon>
        <taxon>Actinomycetota</taxon>
        <taxon>Actinomycetes</taxon>
        <taxon>Propionibacteriales</taxon>
        <taxon>Propionibacteriaceae</taxon>
        <taxon>Microlunatus</taxon>
    </lineage>
</organism>
<dbReference type="Proteomes" id="UP000565572">
    <property type="component" value="Unassembled WGS sequence"/>
</dbReference>
<evidence type="ECO:0000313" key="2">
    <source>
        <dbReference type="Proteomes" id="UP000565572"/>
    </source>
</evidence>
<dbReference type="RefSeq" id="WP_183335735.1">
    <property type="nucleotide sequence ID" value="NZ_JACHZG010000001.1"/>
</dbReference>
<comment type="caution">
    <text evidence="1">The sequence shown here is derived from an EMBL/GenBank/DDBJ whole genome shotgun (WGS) entry which is preliminary data.</text>
</comment>
<name>A0A7W5JST5_9ACTN</name>
<dbReference type="AlphaFoldDB" id="A0A7W5JST5"/>